<dbReference type="RefSeq" id="WP_169625561.1">
    <property type="nucleotide sequence ID" value="NZ_JABBNT010000003.1"/>
</dbReference>
<proteinExistence type="predicted"/>
<dbReference type="InterPro" id="IPR015422">
    <property type="entry name" value="PyrdxlP-dep_Trfase_small"/>
</dbReference>
<dbReference type="EMBL" id="JABBNT010000003">
    <property type="protein sequence ID" value="NMM45205.1"/>
    <property type="molecule type" value="Genomic_DNA"/>
</dbReference>
<accession>A0A7Y0E0Y2</accession>
<dbReference type="AlphaFoldDB" id="A0A7Y0E0Y2"/>
<organism evidence="3 4">
    <name type="scientific">Pacificispira spongiicola</name>
    <dbReference type="NCBI Taxonomy" id="2729598"/>
    <lineage>
        <taxon>Bacteria</taxon>
        <taxon>Pseudomonadati</taxon>
        <taxon>Pseudomonadota</taxon>
        <taxon>Alphaproteobacteria</taxon>
        <taxon>Rhodospirillales</taxon>
        <taxon>Rhodospirillaceae</taxon>
        <taxon>Pacificispira</taxon>
    </lineage>
</organism>
<evidence type="ECO:0000259" key="2">
    <source>
        <dbReference type="Pfam" id="PF00266"/>
    </source>
</evidence>
<dbReference type="Gene3D" id="3.40.640.10">
    <property type="entry name" value="Type I PLP-dependent aspartate aminotransferase-like (Major domain)"/>
    <property type="match status" value="1"/>
</dbReference>
<evidence type="ECO:0000313" key="3">
    <source>
        <dbReference type="EMBL" id="NMM45205.1"/>
    </source>
</evidence>
<dbReference type="InterPro" id="IPR015421">
    <property type="entry name" value="PyrdxlP-dep_Trfase_major"/>
</dbReference>
<keyword evidence="4" id="KW-1185">Reference proteome</keyword>
<dbReference type="Gene3D" id="3.90.1150.10">
    <property type="entry name" value="Aspartate Aminotransferase, domain 1"/>
    <property type="match status" value="1"/>
</dbReference>
<comment type="caution">
    <text evidence="3">The sequence shown here is derived from an EMBL/GenBank/DDBJ whole genome shotgun (WGS) entry which is preliminary data.</text>
</comment>
<reference evidence="3 4" key="1">
    <citation type="submission" date="2020-04" db="EMBL/GenBank/DDBJ databases">
        <title>Rhodospirillaceae bacterium KN72 isolated from deep sea.</title>
        <authorList>
            <person name="Zhang D.-C."/>
        </authorList>
    </citation>
    <scope>NUCLEOTIDE SEQUENCE [LARGE SCALE GENOMIC DNA]</scope>
    <source>
        <strain evidence="3 4">KN72</strain>
    </source>
</reference>
<dbReference type="GO" id="GO:0008483">
    <property type="term" value="F:transaminase activity"/>
    <property type="evidence" value="ECO:0007669"/>
    <property type="project" value="UniProtKB-KW"/>
</dbReference>
<dbReference type="PANTHER" id="PTHR43092">
    <property type="entry name" value="L-CYSTEINE DESULFHYDRASE"/>
    <property type="match status" value="1"/>
</dbReference>
<dbReference type="Proteomes" id="UP000539372">
    <property type="component" value="Unassembled WGS sequence"/>
</dbReference>
<feature type="domain" description="Aminotransferase class V" evidence="2">
    <location>
        <begin position="74"/>
        <end position="393"/>
    </location>
</feature>
<evidence type="ECO:0000256" key="1">
    <source>
        <dbReference type="ARBA" id="ARBA00022898"/>
    </source>
</evidence>
<dbReference type="PANTHER" id="PTHR43092:SF2">
    <property type="entry name" value="HERCYNYLCYSTEINE SULFOXIDE LYASE"/>
    <property type="match status" value="1"/>
</dbReference>
<evidence type="ECO:0000313" key="4">
    <source>
        <dbReference type="Proteomes" id="UP000539372"/>
    </source>
</evidence>
<dbReference type="InterPro" id="IPR015424">
    <property type="entry name" value="PyrdxlP-dep_Trfase"/>
</dbReference>
<protein>
    <submittedName>
        <fullName evidence="3">Aminotransferase class V-fold PLP-dependent enzyme</fullName>
    </submittedName>
</protein>
<keyword evidence="1" id="KW-0663">Pyridoxal phosphate</keyword>
<keyword evidence="3" id="KW-0032">Aminotransferase</keyword>
<gene>
    <name evidence="3" type="ORF">HH303_11995</name>
</gene>
<name>A0A7Y0E0Y2_9PROT</name>
<keyword evidence="3" id="KW-0808">Transferase</keyword>
<dbReference type="SUPFAM" id="SSF53383">
    <property type="entry name" value="PLP-dependent transferases"/>
    <property type="match status" value="1"/>
</dbReference>
<dbReference type="Pfam" id="PF00266">
    <property type="entry name" value="Aminotran_5"/>
    <property type="match status" value="1"/>
</dbReference>
<sequence>MDTNTLATAKKLDSDDVAEACFGAAARSHFLLEDGLTYLNHGSYGAVSKPVMAAAQRCRERIERQPCRFMAEDLPVALRKTADRVGDYVGAKGDDIVFLDNATTAINAVLRSLVLFPGVDVLTTTLTYGAVMRTLEFVCDRAEARLIPVHIDYPVPDAETVVDRLVSAITSRTRLLVIDHITSRGSAVLPLAEIAAEFADRGIQVLVDGAHGPGMLDLDVESLGVTWYTGNCHKWLGAPRGSAFLWTAPDRQAFMRPTTISHHVANGYIPAFDWPGTKDFTPYLTIPDALDFRARFGEDAIRDYCHDLACRAGDYLARELGTVVGTRESMTPFMVSVALPKRFGAAKQDVADALIRKIRDEYHLEVAIHAFEGRLWARLSFYVYNDMEDVDRLLHALKSVE</sequence>
<dbReference type="InterPro" id="IPR000192">
    <property type="entry name" value="Aminotrans_V_dom"/>
</dbReference>